<dbReference type="InterPro" id="IPR023393">
    <property type="entry name" value="START-like_dom_sf"/>
</dbReference>
<sequence>MNTFTNQRVLPAEAAAIFAAIRNPERLARWWGPAGFSNRFEIFEFVPGGRWVFDMIGPDGTVYPNESTFERIVADGEVVIRHSCAPLFTLSITLTPAPGGTLLRWEQRFDDPALAEALRPIIEPANEENLDRLTHELASTLHS</sequence>
<dbReference type="RefSeq" id="WP_170022869.1">
    <property type="nucleotide sequence ID" value="NZ_JABCSC020000004.1"/>
</dbReference>
<evidence type="ECO:0000313" key="3">
    <source>
        <dbReference type="EMBL" id="NSL56551.1"/>
    </source>
</evidence>
<dbReference type="Proteomes" id="UP000778523">
    <property type="component" value="Unassembled WGS sequence"/>
</dbReference>
<feature type="domain" description="Activator of Hsp90 ATPase homologue 1/2-like C-terminal" evidence="2">
    <location>
        <begin position="12"/>
        <end position="136"/>
    </location>
</feature>
<reference evidence="3 4" key="1">
    <citation type="submission" date="2020-06" db="EMBL/GenBank/DDBJ databases">
        <title>Draft genome of Uliginosibacterium sp. IMCC34675.</title>
        <authorList>
            <person name="Song J."/>
        </authorList>
    </citation>
    <scope>NUCLEOTIDE SEQUENCE [LARGE SCALE GENOMIC DNA]</scope>
    <source>
        <strain evidence="3 4">IMCC34675</strain>
    </source>
</reference>
<accession>A0ABX2IIA2</accession>
<dbReference type="Pfam" id="PF08327">
    <property type="entry name" value="AHSA1"/>
    <property type="match status" value="1"/>
</dbReference>
<evidence type="ECO:0000259" key="2">
    <source>
        <dbReference type="Pfam" id="PF08327"/>
    </source>
</evidence>
<dbReference type="SUPFAM" id="SSF55961">
    <property type="entry name" value="Bet v1-like"/>
    <property type="match status" value="1"/>
</dbReference>
<keyword evidence="4" id="KW-1185">Reference proteome</keyword>
<name>A0ABX2IIA2_9RHOO</name>
<dbReference type="EMBL" id="JABCSC020000004">
    <property type="protein sequence ID" value="NSL56551.1"/>
    <property type="molecule type" value="Genomic_DNA"/>
</dbReference>
<proteinExistence type="inferred from homology"/>
<organism evidence="3 4">
    <name type="scientific">Uliginosibacterium aquaticum</name>
    <dbReference type="NCBI Taxonomy" id="2731212"/>
    <lineage>
        <taxon>Bacteria</taxon>
        <taxon>Pseudomonadati</taxon>
        <taxon>Pseudomonadota</taxon>
        <taxon>Betaproteobacteria</taxon>
        <taxon>Rhodocyclales</taxon>
        <taxon>Zoogloeaceae</taxon>
        <taxon>Uliginosibacterium</taxon>
    </lineage>
</organism>
<evidence type="ECO:0000313" key="4">
    <source>
        <dbReference type="Proteomes" id="UP000778523"/>
    </source>
</evidence>
<dbReference type="InterPro" id="IPR013538">
    <property type="entry name" value="ASHA1/2-like_C"/>
</dbReference>
<evidence type="ECO:0000256" key="1">
    <source>
        <dbReference type="ARBA" id="ARBA00006817"/>
    </source>
</evidence>
<dbReference type="Gene3D" id="3.30.530.20">
    <property type="match status" value="1"/>
</dbReference>
<protein>
    <submittedName>
        <fullName evidence="3">SRPBCC domain-containing protein</fullName>
    </submittedName>
</protein>
<gene>
    <name evidence="3" type="ORF">HJ583_016070</name>
</gene>
<comment type="similarity">
    <text evidence="1">Belongs to the AHA1 family.</text>
</comment>
<comment type="caution">
    <text evidence="3">The sequence shown here is derived from an EMBL/GenBank/DDBJ whole genome shotgun (WGS) entry which is preliminary data.</text>
</comment>